<dbReference type="SUPFAM" id="SSF50182">
    <property type="entry name" value="Sm-like ribonucleoproteins"/>
    <property type="match status" value="1"/>
</dbReference>
<dbReference type="Gene3D" id="3.30.70.100">
    <property type="match status" value="1"/>
</dbReference>
<keyword evidence="5 6" id="KW-0472">Membrane</keyword>
<evidence type="ECO:0000256" key="4">
    <source>
        <dbReference type="ARBA" id="ARBA00022989"/>
    </source>
</evidence>
<name>A0A3N2DQE9_9GAMM</name>
<keyword evidence="4 6" id="KW-1133">Transmembrane helix</keyword>
<comment type="caution">
    <text evidence="6">Lacks conserved residue(s) required for the propagation of feature annotation.</text>
</comment>
<dbReference type="InterPro" id="IPR045275">
    <property type="entry name" value="MscS_archaea/bacteria_type"/>
</dbReference>
<dbReference type="InterPro" id="IPR011066">
    <property type="entry name" value="MscS_channel_C_sf"/>
</dbReference>
<protein>
    <recommendedName>
        <fullName evidence="6">Small-conductance mechanosensitive channel</fullName>
    </recommendedName>
</protein>
<dbReference type="Pfam" id="PF00924">
    <property type="entry name" value="MS_channel_2nd"/>
    <property type="match status" value="1"/>
</dbReference>
<keyword evidence="2" id="KW-1003">Cell membrane</keyword>
<dbReference type="AlphaFoldDB" id="A0A3N2DQE9"/>
<dbReference type="PANTHER" id="PTHR30221">
    <property type="entry name" value="SMALL-CONDUCTANCE MECHANOSENSITIVE CHANNEL"/>
    <property type="match status" value="1"/>
</dbReference>
<evidence type="ECO:0000256" key="2">
    <source>
        <dbReference type="ARBA" id="ARBA00022475"/>
    </source>
</evidence>
<dbReference type="GO" id="GO:0008381">
    <property type="term" value="F:mechanosensitive monoatomic ion channel activity"/>
    <property type="evidence" value="ECO:0007669"/>
    <property type="project" value="InterPro"/>
</dbReference>
<comment type="function">
    <text evidence="6">Mechanosensitive channel that participates in the regulation of osmotic pressure changes within the cell, opening in response to stretch forces in the membrane lipid bilayer, without the need for other proteins. Contributes to normal resistance to hypoosmotic shock. Forms an ion channel of 1.0 nanosiemens conductance with a slight preference for anions.</text>
</comment>
<keyword evidence="6" id="KW-0997">Cell inner membrane</keyword>
<evidence type="ECO:0000256" key="1">
    <source>
        <dbReference type="ARBA" id="ARBA00004651"/>
    </source>
</evidence>
<keyword evidence="6" id="KW-0813">Transport</keyword>
<dbReference type="Gene3D" id="1.10.287.1260">
    <property type="match status" value="1"/>
</dbReference>
<comment type="subunit">
    <text evidence="6">Homoheptamer.</text>
</comment>
<sequence length="321" mass="36014">MMIKNNQRAGRPAFYTLLLTVLLCAFYSPFSLAQAELISDGGEAITQFAELIRWSGVITSFFIIIIAWFLLRLVHQFVARISSQFVQRRLMLQKVETIFQFFVYIATALAVFNLSLRVDDRVLALIGGTLAVSVGFAMKDLVASFIAGIMIMLDRPFQVGDRVTFDGQYGDIISIGLRSVRMNTLNDDIVTIPNNKFLSESTVSGNFGDLMMHVGIDFHIGLDQDVELAETIIHEAAASSRYIYNPKPITVIVSQQVLGSYLTVTLRLKAYVLDTRYEKKFETDINLRVLREFQRLGVKPPAVLHRSLDEIALQGGQSDES</sequence>
<dbReference type="InterPro" id="IPR010920">
    <property type="entry name" value="LSM_dom_sf"/>
</dbReference>
<dbReference type="PANTHER" id="PTHR30221:SF1">
    <property type="entry name" value="SMALL-CONDUCTANCE MECHANOSENSITIVE CHANNEL"/>
    <property type="match status" value="1"/>
</dbReference>
<gene>
    <name evidence="8" type="ORF">EDC56_2287</name>
</gene>
<dbReference type="SUPFAM" id="SSF82689">
    <property type="entry name" value="Mechanosensitive channel protein MscS (YggB), C-terminal domain"/>
    <property type="match status" value="1"/>
</dbReference>
<dbReference type="EMBL" id="RKHR01000004">
    <property type="protein sequence ID" value="ROS01839.1"/>
    <property type="molecule type" value="Genomic_DNA"/>
</dbReference>
<reference evidence="8 9" key="1">
    <citation type="submission" date="2018-11" db="EMBL/GenBank/DDBJ databases">
        <title>Genomic Encyclopedia of Type Strains, Phase IV (KMG-IV): sequencing the most valuable type-strain genomes for metagenomic binning, comparative biology and taxonomic classification.</title>
        <authorList>
            <person name="Goeker M."/>
        </authorList>
    </citation>
    <scope>NUCLEOTIDE SEQUENCE [LARGE SCALE GENOMIC DNA]</scope>
    <source>
        <strain evidence="8 9">DSM 100316</strain>
    </source>
</reference>
<evidence type="ECO:0000256" key="3">
    <source>
        <dbReference type="ARBA" id="ARBA00022692"/>
    </source>
</evidence>
<evidence type="ECO:0000259" key="7">
    <source>
        <dbReference type="Pfam" id="PF00924"/>
    </source>
</evidence>
<proteinExistence type="inferred from homology"/>
<evidence type="ECO:0000256" key="5">
    <source>
        <dbReference type="ARBA" id="ARBA00023136"/>
    </source>
</evidence>
<keyword evidence="6" id="KW-0406">Ion transport</keyword>
<dbReference type="RefSeq" id="WP_211333654.1">
    <property type="nucleotide sequence ID" value="NZ_RKHR01000004.1"/>
</dbReference>
<comment type="caution">
    <text evidence="8">The sequence shown here is derived from an EMBL/GenBank/DDBJ whole genome shotgun (WGS) entry which is preliminary data.</text>
</comment>
<comment type="subcellular location">
    <subcellularLocation>
        <location evidence="6">Cell inner membrane</location>
        <topology evidence="6">Multi-pass membrane protein</topology>
    </subcellularLocation>
    <subcellularLocation>
        <location evidence="1">Cell membrane</location>
        <topology evidence="1">Multi-pass membrane protein</topology>
    </subcellularLocation>
</comment>
<evidence type="ECO:0000256" key="6">
    <source>
        <dbReference type="RuleBase" id="RU369025"/>
    </source>
</evidence>
<dbReference type="InterPro" id="IPR006685">
    <property type="entry name" value="MscS_channel_2nd"/>
</dbReference>
<dbReference type="GO" id="GO:0005886">
    <property type="term" value="C:plasma membrane"/>
    <property type="evidence" value="ECO:0007669"/>
    <property type="project" value="UniProtKB-SubCell"/>
</dbReference>
<evidence type="ECO:0000313" key="8">
    <source>
        <dbReference type="EMBL" id="ROS01839.1"/>
    </source>
</evidence>
<keyword evidence="9" id="KW-1185">Reference proteome</keyword>
<accession>A0A3N2DQE9</accession>
<feature type="transmembrane region" description="Helical" evidence="6">
    <location>
        <begin position="51"/>
        <end position="74"/>
    </location>
</feature>
<dbReference type="Proteomes" id="UP000275394">
    <property type="component" value="Unassembled WGS sequence"/>
</dbReference>
<organism evidence="8 9">
    <name type="scientific">Sinobacterium caligoides</name>
    <dbReference type="NCBI Taxonomy" id="933926"/>
    <lineage>
        <taxon>Bacteria</taxon>
        <taxon>Pseudomonadati</taxon>
        <taxon>Pseudomonadota</taxon>
        <taxon>Gammaproteobacteria</taxon>
        <taxon>Cellvibrionales</taxon>
        <taxon>Spongiibacteraceae</taxon>
        <taxon>Sinobacterium</taxon>
    </lineage>
</organism>
<feature type="transmembrane region" description="Helical" evidence="6">
    <location>
        <begin position="95"/>
        <end position="116"/>
    </location>
</feature>
<comment type="similarity">
    <text evidence="6">Belongs to the MscS (TC 1.A.23) family.</text>
</comment>
<keyword evidence="3 6" id="KW-0812">Transmembrane</keyword>
<feature type="domain" description="Mechanosensitive ion channel MscS" evidence="7">
    <location>
        <begin position="140"/>
        <end position="201"/>
    </location>
</feature>
<evidence type="ECO:0000313" key="9">
    <source>
        <dbReference type="Proteomes" id="UP000275394"/>
    </source>
</evidence>
<dbReference type="Gene3D" id="2.30.30.60">
    <property type="match status" value="1"/>
</dbReference>
<keyword evidence="6" id="KW-0407">Ion channel</keyword>
<dbReference type="InterPro" id="IPR023408">
    <property type="entry name" value="MscS_beta-dom_sf"/>
</dbReference>
<feature type="transmembrane region" description="Helical" evidence="6">
    <location>
        <begin position="122"/>
        <end position="153"/>
    </location>
</feature>